<feature type="transmembrane region" description="Helical" evidence="6">
    <location>
        <begin position="35"/>
        <end position="54"/>
    </location>
</feature>
<reference evidence="7" key="3">
    <citation type="submission" date="2025-08" db="UniProtKB">
        <authorList>
            <consortium name="Ensembl"/>
        </authorList>
    </citation>
    <scope>IDENTIFICATION</scope>
</reference>
<name>A0A3B1KA38_ASTMX</name>
<dbReference type="Pfam" id="PF06541">
    <property type="entry name" value="ABC_trans_CmpB"/>
    <property type="match status" value="1"/>
</dbReference>
<dbReference type="Proteomes" id="UP000018467">
    <property type="component" value="Unassembled WGS sequence"/>
</dbReference>
<dbReference type="Bgee" id="ENSAMXG00000042390">
    <property type="expression patterns" value="Expressed in testis"/>
</dbReference>
<dbReference type="PANTHER" id="PTHR31746">
    <property type="entry name" value="TRANSMEMBRANE PROTEIN 229 FAMILY MEMBER"/>
    <property type="match status" value="1"/>
</dbReference>
<reference evidence="8" key="1">
    <citation type="submission" date="2013-03" db="EMBL/GenBank/DDBJ databases">
        <authorList>
            <person name="Jeffery W."/>
            <person name="Warren W."/>
            <person name="Wilson R.K."/>
        </authorList>
    </citation>
    <scope>NUCLEOTIDE SEQUENCE</scope>
    <source>
        <strain evidence="8">female</strain>
    </source>
</reference>
<feature type="transmembrane region" description="Helical" evidence="6">
    <location>
        <begin position="112"/>
        <end position="133"/>
    </location>
</feature>
<keyword evidence="3 6" id="KW-0812">Transmembrane</keyword>
<evidence type="ECO:0000256" key="5">
    <source>
        <dbReference type="ARBA" id="ARBA00023136"/>
    </source>
</evidence>
<keyword evidence="5 6" id="KW-0472">Membrane</keyword>
<keyword evidence="8" id="KW-1185">Reference proteome</keyword>
<feature type="transmembrane region" description="Helical" evidence="6">
    <location>
        <begin position="174"/>
        <end position="198"/>
    </location>
</feature>
<dbReference type="InParanoid" id="A0A3B1KA38"/>
<keyword evidence="4 6" id="KW-1133">Transmembrane helix</keyword>
<reference evidence="8" key="2">
    <citation type="journal article" date="2014" name="Nat. Commun.">
        <title>The cavefish genome reveals candidate genes for eye loss.</title>
        <authorList>
            <person name="McGaugh S.E."/>
            <person name="Gross J.B."/>
            <person name="Aken B."/>
            <person name="Blin M."/>
            <person name="Borowsky R."/>
            <person name="Chalopin D."/>
            <person name="Hinaux H."/>
            <person name="Jeffery W.R."/>
            <person name="Keene A."/>
            <person name="Ma L."/>
            <person name="Minx P."/>
            <person name="Murphy D."/>
            <person name="O'Quin K.E."/>
            <person name="Retaux S."/>
            <person name="Rohner N."/>
            <person name="Searle S.M."/>
            <person name="Stahl B.A."/>
            <person name="Tabin C."/>
            <person name="Volff J.N."/>
            <person name="Yoshizawa M."/>
            <person name="Warren W.C."/>
        </authorList>
    </citation>
    <scope>NUCLEOTIDE SEQUENCE [LARGE SCALE GENOMIC DNA]</scope>
    <source>
        <strain evidence="8">female</strain>
    </source>
</reference>
<evidence type="ECO:0000256" key="1">
    <source>
        <dbReference type="ARBA" id="ARBA00004141"/>
    </source>
</evidence>
<evidence type="ECO:0000256" key="4">
    <source>
        <dbReference type="ARBA" id="ARBA00022989"/>
    </source>
</evidence>
<feature type="transmembrane region" description="Helical" evidence="6">
    <location>
        <begin position="145"/>
        <end position="162"/>
    </location>
</feature>
<dbReference type="InterPro" id="IPR010540">
    <property type="entry name" value="CmpB_TMEM229"/>
</dbReference>
<comment type="subcellular location">
    <subcellularLocation>
        <location evidence="1">Membrane</location>
        <topology evidence="1">Multi-pass membrane protein</topology>
    </subcellularLocation>
</comment>
<sequence length="252" mass="29327">MKACSVHRSLLPCCFRKWTAVYDIMPRFKMHLQRSVSILTLISSWQMCCMSYLYPMSSIQMMQTVRSNKTEGCFTDESLDQGLNQGPGADIKTPPNLHDQPALALLSPLARLYIYALHGCVCEVVFTAAWNWYYTRDRRLSGYTSLWALLIYSSAIFIMEFISAKLHQRHCPLLLRLAVYILFIYLWEFSWGFMLRLLQACPWDYSDFRYNLIGLVTLEYAVPWALAAFLAEQHVIKNTLKIRMDGELMLSR</sequence>
<feature type="transmembrane region" description="Helical" evidence="6">
    <location>
        <begin position="210"/>
        <end position="231"/>
    </location>
</feature>
<protein>
    <submittedName>
        <fullName evidence="7">Transmembrane protein 229B-like</fullName>
    </submittedName>
</protein>
<proteinExistence type="inferred from homology"/>
<dbReference type="AlphaFoldDB" id="A0A3B1KA38"/>
<evidence type="ECO:0000256" key="2">
    <source>
        <dbReference type="ARBA" id="ARBA00006371"/>
    </source>
</evidence>
<evidence type="ECO:0000256" key="6">
    <source>
        <dbReference type="SAM" id="Phobius"/>
    </source>
</evidence>
<dbReference type="PANTHER" id="PTHR31746:SF3">
    <property type="entry name" value="TRANSMEMBRANE PROTEIN 229B"/>
    <property type="match status" value="1"/>
</dbReference>
<reference evidence="7" key="4">
    <citation type="submission" date="2025-09" db="UniProtKB">
        <authorList>
            <consortium name="Ensembl"/>
        </authorList>
    </citation>
    <scope>IDENTIFICATION</scope>
</reference>
<comment type="similarity">
    <text evidence="2">Belongs to the TMEM229 family.</text>
</comment>
<dbReference type="Ensembl" id="ENSAMXT00000049692.1">
    <property type="protein sequence ID" value="ENSAMXP00000050955.1"/>
    <property type="gene ID" value="ENSAMXG00000042390.1"/>
</dbReference>
<evidence type="ECO:0000313" key="8">
    <source>
        <dbReference type="Proteomes" id="UP000018467"/>
    </source>
</evidence>
<accession>A0A3B1KA38</accession>
<organism evidence="7 8">
    <name type="scientific">Astyanax mexicanus</name>
    <name type="common">Blind cave fish</name>
    <name type="synonym">Astyanax fasciatus mexicanus</name>
    <dbReference type="NCBI Taxonomy" id="7994"/>
    <lineage>
        <taxon>Eukaryota</taxon>
        <taxon>Metazoa</taxon>
        <taxon>Chordata</taxon>
        <taxon>Craniata</taxon>
        <taxon>Vertebrata</taxon>
        <taxon>Euteleostomi</taxon>
        <taxon>Actinopterygii</taxon>
        <taxon>Neopterygii</taxon>
        <taxon>Teleostei</taxon>
        <taxon>Ostariophysi</taxon>
        <taxon>Characiformes</taxon>
        <taxon>Characoidei</taxon>
        <taxon>Acestrorhamphidae</taxon>
        <taxon>Acestrorhamphinae</taxon>
        <taxon>Astyanax</taxon>
    </lineage>
</organism>
<evidence type="ECO:0000256" key="3">
    <source>
        <dbReference type="ARBA" id="ARBA00022692"/>
    </source>
</evidence>
<evidence type="ECO:0000313" key="7">
    <source>
        <dbReference type="Ensembl" id="ENSAMXP00000050955.1"/>
    </source>
</evidence>
<dbReference type="GO" id="GO:0016020">
    <property type="term" value="C:membrane"/>
    <property type="evidence" value="ECO:0007669"/>
    <property type="project" value="UniProtKB-SubCell"/>
</dbReference>
<dbReference type="GeneTree" id="ENSGT00390000010899"/>